<keyword evidence="1" id="KW-0732">Signal</keyword>
<comment type="caution">
    <text evidence="2">The sequence shown here is derived from an EMBL/GenBank/DDBJ whole genome shotgun (WGS) entry which is preliminary data.</text>
</comment>
<dbReference type="RefSeq" id="WP_185047291.1">
    <property type="nucleotide sequence ID" value="NZ_BAABIX010000051.1"/>
</dbReference>
<sequence length="165" mass="18854">MRRTTRTLLGIAAVSATAFALALPATAANAATPAAASATATASGYDYDEYWGPSYSKWAHDSRAKAHGRVWSHGDKVHVEGKLYDKHSPWWLCGYVQIKFEDEHGDEKTYWAKKCGSNGYKYFHAWEHDVETVQARVCYWNEKFHAKKYCGKWEYIYEADEHADY</sequence>
<evidence type="ECO:0000313" key="2">
    <source>
        <dbReference type="EMBL" id="MBB5130391.1"/>
    </source>
</evidence>
<dbReference type="EMBL" id="JACHGN010000001">
    <property type="protein sequence ID" value="MBB5130391.1"/>
    <property type="molecule type" value="Genomic_DNA"/>
</dbReference>
<protein>
    <recommendedName>
        <fullName evidence="4">Secreted protein</fullName>
    </recommendedName>
</protein>
<feature type="signal peptide" evidence="1">
    <location>
        <begin position="1"/>
        <end position="30"/>
    </location>
</feature>
<reference evidence="2 3" key="1">
    <citation type="submission" date="2020-08" db="EMBL/GenBank/DDBJ databases">
        <title>Genomic Encyclopedia of Type Strains, Phase IV (KMG-IV): sequencing the most valuable type-strain genomes for metagenomic binning, comparative biology and taxonomic classification.</title>
        <authorList>
            <person name="Goeker M."/>
        </authorList>
    </citation>
    <scope>NUCLEOTIDE SEQUENCE [LARGE SCALE GENOMIC DNA]</scope>
    <source>
        <strain evidence="2 3">DSM 45615</strain>
    </source>
</reference>
<organism evidence="2 3">
    <name type="scientific">Thermocatellispora tengchongensis</name>
    <dbReference type="NCBI Taxonomy" id="1073253"/>
    <lineage>
        <taxon>Bacteria</taxon>
        <taxon>Bacillati</taxon>
        <taxon>Actinomycetota</taxon>
        <taxon>Actinomycetes</taxon>
        <taxon>Streptosporangiales</taxon>
        <taxon>Streptosporangiaceae</taxon>
        <taxon>Thermocatellispora</taxon>
    </lineage>
</organism>
<gene>
    <name evidence="2" type="ORF">HNP84_000079</name>
</gene>
<evidence type="ECO:0000256" key="1">
    <source>
        <dbReference type="SAM" id="SignalP"/>
    </source>
</evidence>
<keyword evidence="3" id="KW-1185">Reference proteome</keyword>
<proteinExistence type="predicted"/>
<dbReference type="AlphaFoldDB" id="A0A840NXK6"/>
<feature type="chain" id="PRO_5032923580" description="Secreted protein" evidence="1">
    <location>
        <begin position="31"/>
        <end position="165"/>
    </location>
</feature>
<evidence type="ECO:0008006" key="4">
    <source>
        <dbReference type="Google" id="ProtNLM"/>
    </source>
</evidence>
<accession>A0A840NXK6</accession>
<name>A0A840NXK6_9ACTN</name>
<dbReference type="Proteomes" id="UP000578449">
    <property type="component" value="Unassembled WGS sequence"/>
</dbReference>
<evidence type="ECO:0000313" key="3">
    <source>
        <dbReference type="Proteomes" id="UP000578449"/>
    </source>
</evidence>